<dbReference type="InterPro" id="IPR015424">
    <property type="entry name" value="PyrdxlP-dep_Trfase"/>
</dbReference>
<sequence length="146" mass="16107">MANTLHNAAISRITFGDQCLRLHSISRSLSTIPLRSLFQLHSVFSDEIYEHILYAPATHTSSASLPRMWDTTLTVNEFSKAFVMTGWRLGYVAGAKHFVTACGKIQSQKVGVAALGLGNAGEEAVSTMVKAFRVNINKMHTIRIRN</sequence>
<keyword evidence="8" id="KW-1185">Reference proteome</keyword>
<evidence type="ECO:0000259" key="6">
    <source>
        <dbReference type="Pfam" id="PF00155"/>
    </source>
</evidence>
<dbReference type="InterPro" id="IPR004839">
    <property type="entry name" value="Aminotransferase_I/II_large"/>
</dbReference>
<dbReference type="GO" id="GO:0030170">
    <property type="term" value="F:pyridoxal phosphate binding"/>
    <property type="evidence" value="ECO:0007669"/>
    <property type="project" value="InterPro"/>
</dbReference>
<dbReference type="Gene3D" id="3.90.1150.10">
    <property type="entry name" value="Aspartate Aminotransferase, domain 1"/>
    <property type="match status" value="1"/>
</dbReference>
<comment type="caution">
    <text evidence="7">The sequence shown here is derived from an EMBL/GenBank/DDBJ whole genome shotgun (WGS) entry which is preliminary data.</text>
</comment>
<dbReference type="Gene3D" id="3.40.640.10">
    <property type="entry name" value="Type I PLP-dependent aspartate aminotransferase-like (Major domain)"/>
    <property type="match status" value="1"/>
</dbReference>
<accession>A0AAN9JVN7</accession>
<evidence type="ECO:0000256" key="2">
    <source>
        <dbReference type="ARBA" id="ARBA00007441"/>
    </source>
</evidence>
<dbReference type="InterPro" id="IPR015422">
    <property type="entry name" value="PyrdxlP-dep_Trfase_small"/>
</dbReference>
<dbReference type="GO" id="GO:0006520">
    <property type="term" value="P:amino acid metabolic process"/>
    <property type="evidence" value="ECO:0007669"/>
    <property type="project" value="InterPro"/>
</dbReference>
<comment type="cofactor">
    <cofactor evidence="1">
        <name>pyridoxal 5'-phosphate</name>
        <dbReference type="ChEBI" id="CHEBI:597326"/>
    </cofactor>
</comment>
<dbReference type="AlphaFoldDB" id="A0AAN9JVN7"/>
<dbReference type="EMBL" id="JAYMYQ010000011">
    <property type="protein sequence ID" value="KAK7305982.1"/>
    <property type="molecule type" value="Genomic_DNA"/>
</dbReference>
<organism evidence="7 8">
    <name type="scientific">Canavalia gladiata</name>
    <name type="common">Sword bean</name>
    <name type="synonym">Dolichos gladiatus</name>
    <dbReference type="NCBI Taxonomy" id="3824"/>
    <lineage>
        <taxon>Eukaryota</taxon>
        <taxon>Viridiplantae</taxon>
        <taxon>Streptophyta</taxon>
        <taxon>Embryophyta</taxon>
        <taxon>Tracheophyta</taxon>
        <taxon>Spermatophyta</taxon>
        <taxon>Magnoliopsida</taxon>
        <taxon>eudicotyledons</taxon>
        <taxon>Gunneridae</taxon>
        <taxon>Pentapetalae</taxon>
        <taxon>rosids</taxon>
        <taxon>fabids</taxon>
        <taxon>Fabales</taxon>
        <taxon>Fabaceae</taxon>
        <taxon>Papilionoideae</taxon>
        <taxon>50 kb inversion clade</taxon>
        <taxon>NPAAA clade</taxon>
        <taxon>indigoferoid/millettioid clade</taxon>
        <taxon>Phaseoleae</taxon>
        <taxon>Canavalia</taxon>
    </lineage>
</organism>
<feature type="domain" description="Aminotransferase class I/classII large" evidence="6">
    <location>
        <begin position="43"/>
        <end position="109"/>
    </location>
</feature>
<proteinExistence type="inferred from homology"/>
<dbReference type="InterPro" id="IPR015421">
    <property type="entry name" value="PyrdxlP-dep_Trfase_major"/>
</dbReference>
<evidence type="ECO:0000256" key="3">
    <source>
        <dbReference type="ARBA" id="ARBA00022576"/>
    </source>
</evidence>
<dbReference type="PANTHER" id="PTHR46383:SF1">
    <property type="entry name" value="ASPARTATE AMINOTRANSFERASE"/>
    <property type="match status" value="1"/>
</dbReference>
<dbReference type="Pfam" id="PF00155">
    <property type="entry name" value="Aminotran_1_2"/>
    <property type="match status" value="1"/>
</dbReference>
<dbReference type="Proteomes" id="UP001367508">
    <property type="component" value="Unassembled WGS sequence"/>
</dbReference>
<dbReference type="GO" id="GO:0008483">
    <property type="term" value="F:transaminase activity"/>
    <property type="evidence" value="ECO:0007669"/>
    <property type="project" value="UniProtKB-KW"/>
</dbReference>
<keyword evidence="3" id="KW-0032">Aminotransferase</keyword>
<reference evidence="7 8" key="1">
    <citation type="submission" date="2024-01" db="EMBL/GenBank/DDBJ databases">
        <title>The genomes of 5 underutilized Papilionoideae crops provide insights into root nodulation and disease resistanc.</title>
        <authorList>
            <person name="Jiang F."/>
        </authorList>
    </citation>
    <scope>NUCLEOTIDE SEQUENCE [LARGE SCALE GENOMIC DNA]</scope>
    <source>
        <strain evidence="7">LVBAO_FW01</strain>
        <tissue evidence="7">Leaves</tissue>
    </source>
</reference>
<evidence type="ECO:0000313" key="7">
    <source>
        <dbReference type="EMBL" id="KAK7305982.1"/>
    </source>
</evidence>
<gene>
    <name evidence="7" type="ORF">VNO77_43896</name>
</gene>
<evidence type="ECO:0000256" key="4">
    <source>
        <dbReference type="ARBA" id="ARBA00022679"/>
    </source>
</evidence>
<evidence type="ECO:0000313" key="8">
    <source>
        <dbReference type="Proteomes" id="UP001367508"/>
    </source>
</evidence>
<comment type="similarity">
    <text evidence="2">Belongs to the class-I pyridoxal-phosphate-dependent aminotransferase family.</text>
</comment>
<keyword evidence="4" id="KW-0808">Transferase</keyword>
<dbReference type="PANTHER" id="PTHR46383">
    <property type="entry name" value="ASPARTATE AMINOTRANSFERASE"/>
    <property type="match status" value="1"/>
</dbReference>
<evidence type="ECO:0000256" key="5">
    <source>
        <dbReference type="ARBA" id="ARBA00022898"/>
    </source>
</evidence>
<name>A0AAN9JVN7_CANGL</name>
<keyword evidence="5" id="KW-0663">Pyridoxal phosphate</keyword>
<dbReference type="InterPro" id="IPR050596">
    <property type="entry name" value="AspAT/PAT-like"/>
</dbReference>
<evidence type="ECO:0000256" key="1">
    <source>
        <dbReference type="ARBA" id="ARBA00001933"/>
    </source>
</evidence>
<dbReference type="SUPFAM" id="SSF53383">
    <property type="entry name" value="PLP-dependent transferases"/>
    <property type="match status" value="1"/>
</dbReference>
<protein>
    <recommendedName>
        <fullName evidence="6">Aminotransferase class I/classII large domain-containing protein</fullName>
    </recommendedName>
</protein>